<accession>X1E2C3</accession>
<dbReference type="EMBL" id="BART01021654">
    <property type="protein sequence ID" value="GAH02813.1"/>
    <property type="molecule type" value="Genomic_DNA"/>
</dbReference>
<evidence type="ECO:0000313" key="1">
    <source>
        <dbReference type="EMBL" id="GAH02813.1"/>
    </source>
</evidence>
<protein>
    <submittedName>
        <fullName evidence="1">Uncharacterized protein</fullName>
    </submittedName>
</protein>
<proteinExistence type="predicted"/>
<gene>
    <name evidence="1" type="ORF">S01H4_39870</name>
</gene>
<dbReference type="AlphaFoldDB" id="X1E2C3"/>
<reference evidence="1" key="1">
    <citation type="journal article" date="2014" name="Front. Microbiol.">
        <title>High frequency of phylogenetically diverse reductive dehalogenase-homologous genes in deep subseafloor sedimentary metagenomes.</title>
        <authorList>
            <person name="Kawai M."/>
            <person name="Futagami T."/>
            <person name="Toyoda A."/>
            <person name="Takaki Y."/>
            <person name="Nishi S."/>
            <person name="Hori S."/>
            <person name="Arai W."/>
            <person name="Tsubouchi T."/>
            <person name="Morono Y."/>
            <person name="Uchiyama I."/>
            <person name="Ito T."/>
            <person name="Fujiyama A."/>
            <person name="Inagaki F."/>
            <person name="Takami H."/>
        </authorList>
    </citation>
    <scope>NUCLEOTIDE SEQUENCE</scope>
    <source>
        <strain evidence="1">Expedition CK06-06</strain>
    </source>
</reference>
<organism evidence="1">
    <name type="scientific">marine sediment metagenome</name>
    <dbReference type="NCBI Taxonomy" id="412755"/>
    <lineage>
        <taxon>unclassified sequences</taxon>
        <taxon>metagenomes</taxon>
        <taxon>ecological metagenomes</taxon>
    </lineage>
</organism>
<comment type="caution">
    <text evidence="1">The sequence shown here is derived from an EMBL/GenBank/DDBJ whole genome shotgun (WGS) entry which is preliminary data.</text>
</comment>
<name>X1E2C3_9ZZZZ</name>
<sequence>MMNKSDSYKDQYGCSSCKYETKSRMYERCIDCRRRKGSKWVAVPKVPEKVFCECCGAEKHDG</sequence>